<feature type="compositionally biased region" description="Acidic residues" evidence="1">
    <location>
        <begin position="337"/>
        <end position="352"/>
    </location>
</feature>
<keyword evidence="3" id="KW-1185">Reference proteome</keyword>
<dbReference type="BioCyc" id="CNIT1237085:G1324-1007-MONOMER"/>
<feature type="compositionally biased region" description="Low complexity" evidence="1">
    <location>
        <begin position="117"/>
        <end position="126"/>
    </location>
</feature>
<sequence>MKTRAIFAGAGAASFYGWLQYTSPDALLGLLDTNSIMADPLNPMIIIPPLAAAGVLLPKFIKMPGRIGLPKFKQNGVSNNQYVESGATLLEFGKNQDIKGPNTNSIPFQMVSASSTSSSSAATTATGSPGQSKDASPPSQQPAVAANQTGTTTPVQVDESKLSAIVESKTSKMVEEVETIKKEMGSIVQDVQSLKTDIKELTSTFESSLVELKAFQSEMVNPVNFMRKYFELLDIKNVSDPVNVMMPIEQLVNNIGGASDTKHGGNAATAATTTEPGVRTKGNNIKNQQQDGDVKIIESQNTGSDKTTSSKTRAQTDEAFSIEEIYNILRQHRAEGFEEDDDGAEEDNDDEQYSNRKYRRTQAHRSHFSSLARSKIKNRNLMSKRSMIGSENEEFLGSSLESSLTPGRIMSIVSIVDEILASMGPDGIELVLEQYRAIGLRPEEERLIYGVVKMLNESKLLTDDIIAMLYRFGQVLGINDQDAELQYMKIVANKRNKKKRIARGMMPREDEE</sequence>
<feature type="region of interest" description="Disordered" evidence="1">
    <location>
        <begin position="259"/>
        <end position="315"/>
    </location>
</feature>
<evidence type="ECO:0000313" key="3">
    <source>
        <dbReference type="Proteomes" id="UP000008037"/>
    </source>
</evidence>
<accession>K0I9D6</accession>
<feature type="compositionally biased region" description="Low complexity" evidence="1">
    <location>
        <begin position="135"/>
        <end position="146"/>
    </location>
</feature>
<dbReference type="STRING" id="1237085.Ngar_c10090"/>
<feature type="compositionally biased region" description="Basic residues" evidence="1">
    <location>
        <begin position="356"/>
        <end position="367"/>
    </location>
</feature>
<name>K0I9D6_NITGG</name>
<reference evidence="2 3" key="1">
    <citation type="journal article" date="2012" name="Environ. Microbiol.">
        <title>The genome of the ammonia-oxidizing Candidatus Nitrososphaera gargensis: insights into metabolic versatility and environmental adaptations.</title>
        <authorList>
            <person name="Spang A."/>
            <person name="Poehlein A."/>
            <person name="Offre P."/>
            <person name="Zumbragel S."/>
            <person name="Haider S."/>
            <person name="Rychlik N."/>
            <person name="Nowka B."/>
            <person name="Schmeisser C."/>
            <person name="Lebedeva E.V."/>
            <person name="Rattei T."/>
            <person name="Bohm C."/>
            <person name="Schmid M."/>
            <person name="Galushko A."/>
            <person name="Hatzenpichler R."/>
            <person name="Weinmaier T."/>
            <person name="Daniel R."/>
            <person name="Schleper C."/>
            <person name="Spieck E."/>
            <person name="Streit W."/>
            <person name="Wagner M."/>
        </authorList>
    </citation>
    <scope>NUCLEOTIDE SEQUENCE [LARGE SCALE GENOMIC DNA]</scope>
    <source>
        <strain evidence="3">Ga9.2</strain>
    </source>
</reference>
<dbReference type="KEGG" id="nga:Ngar_c10090"/>
<evidence type="ECO:0000313" key="2">
    <source>
        <dbReference type="EMBL" id="AFU57951.1"/>
    </source>
</evidence>
<dbReference type="Proteomes" id="UP000008037">
    <property type="component" value="Chromosome"/>
</dbReference>
<dbReference type="EMBL" id="CP002408">
    <property type="protein sequence ID" value="AFU57951.1"/>
    <property type="molecule type" value="Genomic_DNA"/>
</dbReference>
<feature type="compositionally biased region" description="Polar residues" evidence="1">
    <location>
        <begin position="281"/>
        <end position="291"/>
    </location>
</feature>
<protein>
    <submittedName>
        <fullName evidence="2">Uncharacterized protein</fullName>
    </submittedName>
</protein>
<organism evidence="2 3">
    <name type="scientific">Nitrososphaera gargensis (strain Ga9.2)</name>
    <dbReference type="NCBI Taxonomy" id="1237085"/>
    <lineage>
        <taxon>Archaea</taxon>
        <taxon>Nitrososphaerota</taxon>
        <taxon>Nitrososphaeria</taxon>
        <taxon>Nitrososphaerales</taxon>
        <taxon>Nitrososphaeraceae</taxon>
        <taxon>Nitrososphaera</taxon>
    </lineage>
</organism>
<feature type="compositionally biased region" description="Polar residues" evidence="1">
    <location>
        <begin position="298"/>
        <end position="313"/>
    </location>
</feature>
<gene>
    <name evidence="2" type="ordered locus">Ngar_c10090</name>
</gene>
<dbReference type="HOGENOM" id="CLU_531717_0_0_2"/>
<dbReference type="InParanoid" id="K0I9D6"/>
<feature type="region of interest" description="Disordered" evidence="1">
    <location>
        <begin position="117"/>
        <end position="159"/>
    </location>
</feature>
<dbReference type="AlphaFoldDB" id="K0I9D6"/>
<evidence type="ECO:0000256" key="1">
    <source>
        <dbReference type="SAM" id="MobiDB-lite"/>
    </source>
</evidence>
<feature type="region of interest" description="Disordered" evidence="1">
    <location>
        <begin position="336"/>
        <end position="370"/>
    </location>
</feature>
<proteinExistence type="predicted"/>